<dbReference type="PANTHER" id="PTHR20861:SF1">
    <property type="entry name" value="HOMOSERINE KINASE"/>
    <property type="match status" value="1"/>
</dbReference>
<sequence length="309" mass="33942">MSFSPFRVKVPGSSANLGPGFDSIGMALNCYLTLYFEPSSCWEITVGGKHAGQVSRDEDNLIVRVIRDVSREQGVFLPPFKLHIENDIPVARGLGSSAAAIVAGLMAADHLLGMNWSRKELLRRATLLEGHPDNVGASLFGGVVIASWDGRQVEAVACEPPDMPVMTVIPEQSLLTQTARRALPDQYPRDDAVLASSRANLLVAALFLKQWDLLKTAMQDAFHQPYRETLIPGLKESLNEATAHGAYGIALSGAGPTMVAFVNDWMELERFFRRLFYELNVPVRMEKMFPAEKGAAVELTATEKHSKFI</sequence>
<dbReference type="Proteomes" id="UP000633619">
    <property type="component" value="Unassembled WGS sequence"/>
</dbReference>
<keyword evidence="8 13" id="KW-0547">Nucleotide-binding</keyword>
<evidence type="ECO:0000256" key="4">
    <source>
        <dbReference type="ARBA" id="ARBA00017858"/>
    </source>
</evidence>
<protein>
    <recommendedName>
        <fullName evidence="4 13">Homoserine kinase</fullName>
        <shortName evidence="13">HK</shortName>
        <shortName evidence="13">HSK</shortName>
        <ecNumber evidence="3 13">2.7.1.39</ecNumber>
    </recommendedName>
</protein>
<reference evidence="16 17" key="1">
    <citation type="submission" date="2020-12" db="EMBL/GenBank/DDBJ databases">
        <title>WGS of Thermoactinomyces spp.</title>
        <authorList>
            <person name="Cheng K."/>
        </authorList>
    </citation>
    <scope>NUCLEOTIDE SEQUENCE [LARGE SCALE GENOMIC DNA]</scope>
    <source>
        <strain evidence="17">CICC 10671\DSM 43846</strain>
    </source>
</reference>
<feature type="domain" description="GHMP kinase N-terminal" evidence="14">
    <location>
        <begin position="60"/>
        <end position="142"/>
    </location>
</feature>
<dbReference type="InterPro" id="IPR006204">
    <property type="entry name" value="GHMP_kinase_N_dom"/>
</dbReference>
<evidence type="ECO:0000256" key="12">
    <source>
        <dbReference type="ARBA" id="ARBA00049954"/>
    </source>
</evidence>
<dbReference type="EC" id="2.7.1.39" evidence="3 13"/>
<dbReference type="InterPro" id="IPR036554">
    <property type="entry name" value="GHMP_kinase_C_sf"/>
</dbReference>
<dbReference type="InterPro" id="IPR020568">
    <property type="entry name" value="Ribosomal_Su5_D2-typ_SF"/>
</dbReference>
<accession>A0A8I1A891</accession>
<comment type="subcellular location">
    <subcellularLocation>
        <location evidence="13">Cytoplasm</location>
    </subcellularLocation>
</comment>
<evidence type="ECO:0000256" key="13">
    <source>
        <dbReference type="HAMAP-Rule" id="MF_00384"/>
    </source>
</evidence>
<dbReference type="HAMAP" id="MF_00384">
    <property type="entry name" value="Homoser_kinase"/>
    <property type="match status" value="1"/>
</dbReference>
<dbReference type="NCBIfam" id="TIGR00191">
    <property type="entry name" value="thrB"/>
    <property type="match status" value="1"/>
</dbReference>
<keyword evidence="7 13" id="KW-0791">Threonine biosynthesis</keyword>
<dbReference type="SUPFAM" id="SSF55060">
    <property type="entry name" value="GHMP Kinase, C-terminal domain"/>
    <property type="match status" value="1"/>
</dbReference>
<dbReference type="PANTHER" id="PTHR20861">
    <property type="entry name" value="HOMOSERINE/4-DIPHOSPHOCYTIDYL-2-C-METHYL-D-ERYTHRITOL KINASE"/>
    <property type="match status" value="1"/>
</dbReference>
<dbReference type="InterPro" id="IPR006203">
    <property type="entry name" value="GHMP_knse_ATP-bd_CS"/>
</dbReference>
<keyword evidence="17" id="KW-1185">Reference proteome</keyword>
<evidence type="ECO:0000259" key="14">
    <source>
        <dbReference type="Pfam" id="PF00288"/>
    </source>
</evidence>
<proteinExistence type="inferred from homology"/>
<name>A0A8I1A891_THEIN</name>
<dbReference type="SUPFAM" id="SSF54211">
    <property type="entry name" value="Ribosomal protein S5 domain 2-like"/>
    <property type="match status" value="1"/>
</dbReference>
<keyword evidence="5 13" id="KW-0028">Amino-acid biosynthesis</keyword>
<dbReference type="GO" id="GO:0004413">
    <property type="term" value="F:homoserine kinase activity"/>
    <property type="evidence" value="ECO:0007669"/>
    <property type="project" value="UniProtKB-UniRule"/>
</dbReference>
<comment type="caution">
    <text evidence="16">The sequence shown here is derived from an EMBL/GenBank/DDBJ whole genome shotgun (WGS) entry which is preliminary data.</text>
</comment>
<evidence type="ECO:0000313" key="16">
    <source>
        <dbReference type="EMBL" id="MBH8594516.1"/>
    </source>
</evidence>
<evidence type="ECO:0000313" key="17">
    <source>
        <dbReference type="Proteomes" id="UP000633619"/>
    </source>
</evidence>
<dbReference type="UniPathway" id="UPA00050">
    <property type="reaction ID" value="UER00064"/>
</dbReference>
<comment type="function">
    <text evidence="12 13">Catalyzes the ATP-dependent phosphorylation of L-homoserine to L-homoserine phosphate.</text>
</comment>
<feature type="binding site" evidence="13">
    <location>
        <begin position="89"/>
        <end position="99"/>
    </location>
    <ligand>
        <name>ATP</name>
        <dbReference type="ChEBI" id="CHEBI:30616"/>
    </ligand>
</feature>
<dbReference type="GO" id="GO:0005737">
    <property type="term" value="C:cytoplasm"/>
    <property type="evidence" value="ECO:0007669"/>
    <property type="project" value="UniProtKB-SubCell"/>
</dbReference>
<comment type="similarity">
    <text evidence="2 13">Belongs to the GHMP kinase family. Homoserine kinase subfamily.</text>
</comment>
<dbReference type="Pfam" id="PF00288">
    <property type="entry name" value="GHMP_kinases_N"/>
    <property type="match status" value="1"/>
</dbReference>
<dbReference type="PROSITE" id="PS00627">
    <property type="entry name" value="GHMP_KINASES_ATP"/>
    <property type="match status" value="1"/>
</dbReference>
<comment type="pathway">
    <text evidence="1 13">Amino-acid biosynthesis; L-threonine biosynthesis; L-threonine from L-aspartate: step 4/5.</text>
</comment>
<evidence type="ECO:0000259" key="15">
    <source>
        <dbReference type="Pfam" id="PF08544"/>
    </source>
</evidence>
<dbReference type="RefSeq" id="WP_181731757.1">
    <property type="nucleotide sequence ID" value="NZ_JACEIR010000003.1"/>
</dbReference>
<evidence type="ECO:0000256" key="6">
    <source>
        <dbReference type="ARBA" id="ARBA00022679"/>
    </source>
</evidence>
<evidence type="ECO:0000256" key="1">
    <source>
        <dbReference type="ARBA" id="ARBA00005015"/>
    </source>
</evidence>
<dbReference type="AlphaFoldDB" id="A0A8I1A891"/>
<evidence type="ECO:0000256" key="11">
    <source>
        <dbReference type="ARBA" id="ARBA00049375"/>
    </source>
</evidence>
<evidence type="ECO:0000256" key="3">
    <source>
        <dbReference type="ARBA" id="ARBA00012078"/>
    </source>
</evidence>
<evidence type="ECO:0000256" key="9">
    <source>
        <dbReference type="ARBA" id="ARBA00022777"/>
    </source>
</evidence>
<dbReference type="InterPro" id="IPR014721">
    <property type="entry name" value="Ribsml_uS5_D2-typ_fold_subgr"/>
</dbReference>
<keyword evidence="9 13" id="KW-0418">Kinase</keyword>
<evidence type="ECO:0000256" key="8">
    <source>
        <dbReference type="ARBA" id="ARBA00022741"/>
    </source>
</evidence>
<keyword evidence="10 13" id="KW-0067">ATP-binding</keyword>
<dbReference type="InterPro" id="IPR000870">
    <property type="entry name" value="Homoserine_kinase"/>
</dbReference>
<comment type="catalytic activity">
    <reaction evidence="11 13">
        <text>L-homoserine + ATP = O-phospho-L-homoserine + ADP + H(+)</text>
        <dbReference type="Rhea" id="RHEA:13985"/>
        <dbReference type="ChEBI" id="CHEBI:15378"/>
        <dbReference type="ChEBI" id="CHEBI:30616"/>
        <dbReference type="ChEBI" id="CHEBI:57476"/>
        <dbReference type="ChEBI" id="CHEBI:57590"/>
        <dbReference type="ChEBI" id="CHEBI:456216"/>
        <dbReference type="EC" id="2.7.1.39"/>
    </reaction>
</comment>
<dbReference type="PRINTS" id="PR00958">
    <property type="entry name" value="HOMSERKINASE"/>
</dbReference>
<dbReference type="Gene3D" id="3.30.70.890">
    <property type="entry name" value="GHMP kinase, C-terminal domain"/>
    <property type="match status" value="1"/>
</dbReference>
<dbReference type="EMBL" id="JAECVW010000002">
    <property type="protein sequence ID" value="MBH8594516.1"/>
    <property type="molecule type" value="Genomic_DNA"/>
</dbReference>
<keyword evidence="6 13" id="KW-0808">Transferase</keyword>
<feature type="domain" description="GHMP kinase C-terminal" evidence="15">
    <location>
        <begin position="203"/>
        <end position="275"/>
    </location>
</feature>
<evidence type="ECO:0000256" key="10">
    <source>
        <dbReference type="ARBA" id="ARBA00022840"/>
    </source>
</evidence>
<evidence type="ECO:0000256" key="5">
    <source>
        <dbReference type="ARBA" id="ARBA00022605"/>
    </source>
</evidence>
<gene>
    <name evidence="13" type="primary">thrB</name>
    <name evidence="16" type="ORF">I8U20_04135</name>
</gene>
<dbReference type="GO" id="GO:0005524">
    <property type="term" value="F:ATP binding"/>
    <property type="evidence" value="ECO:0007669"/>
    <property type="project" value="UniProtKB-UniRule"/>
</dbReference>
<dbReference type="Gene3D" id="3.30.230.10">
    <property type="match status" value="1"/>
</dbReference>
<keyword evidence="13" id="KW-0963">Cytoplasm</keyword>
<dbReference type="InterPro" id="IPR013750">
    <property type="entry name" value="GHMP_kinase_C_dom"/>
</dbReference>
<evidence type="ECO:0000256" key="7">
    <source>
        <dbReference type="ARBA" id="ARBA00022697"/>
    </source>
</evidence>
<organism evidence="16 17">
    <name type="scientific">Thermoactinomyces intermedius</name>
    <dbReference type="NCBI Taxonomy" id="2024"/>
    <lineage>
        <taxon>Bacteria</taxon>
        <taxon>Bacillati</taxon>
        <taxon>Bacillota</taxon>
        <taxon>Bacilli</taxon>
        <taxon>Bacillales</taxon>
        <taxon>Thermoactinomycetaceae</taxon>
        <taxon>Thermoactinomyces</taxon>
    </lineage>
</organism>
<dbReference type="Pfam" id="PF08544">
    <property type="entry name" value="GHMP_kinases_C"/>
    <property type="match status" value="1"/>
</dbReference>
<dbReference type="GO" id="GO:0009088">
    <property type="term" value="P:threonine biosynthetic process"/>
    <property type="evidence" value="ECO:0007669"/>
    <property type="project" value="UniProtKB-UniRule"/>
</dbReference>
<dbReference type="PIRSF" id="PIRSF000676">
    <property type="entry name" value="Homoser_kin"/>
    <property type="match status" value="1"/>
</dbReference>
<evidence type="ECO:0000256" key="2">
    <source>
        <dbReference type="ARBA" id="ARBA00007370"/>
    </source>
</evidence>